<comment type="subunit">
    <text evidence="11">Forms a cyclic heterotetrameric complex composed of two molecules of XerC and two molecules of XerD.</text>
</comment>
<feature type="active site" evidence="11">
    <location>
        <position position="181"/>
    </location>
</feature>
<dbReference type="PANTHER" id="PTHR30349">
    <property type="entry name" value="PHAGE INTEGRASE-RELATED"/>
    <property type="match status" value="1"/>
</dbReference>
<evidence type="ECO:0000256" key="9">
    <source>
        <dbReference type="ARBA" id="ARBA00023172"/>
    </source>
</evidence>
<dbReference type="InterPro" id="IPR011932">
    <property type="entry name" value="Recomb_XerD"/>
</dbReference>
<evidence type="ECO:0000256" key="5">
    <source>
        <dbReference type="ARBA" id="ARBA00022618"/>
    </source>
</evidence>
<dbReference type="HAMAP" id="MF_01807">
    <property type="entry name" value="Recomb_XerD"/>
    <property type="match status" value="1"/>
</dbReference>
<dbReference type="GO" id="GO:0051301">
    <property type="term" value="P:cell division"/>
    <property type="evidence" value="ECO:0007669"/>
    <property type="project" value="UniProtKB-KW"/>
</dbReference>
<feature type="active site" evidence="11">
    <location>
        <position position="256"/>
    </location>
</feature>
<dbReference type="GO" id="GO:0005737">
    <property type="term" value="C:cytoplasm"/>
    <property type="evidence" value="ECO:0007669"/>
    <property type="project" value="UniProtKB-SubCell"/>
</dbReference>
<dbReference type="SUPFAM" id="SSF56349">
    <property type="entry name" value="DNA breaking-rejoining enzymes"/>
    <property type="match status" value="1"/>
</dbReference>
<dbReference type="InterPro" id="IPR050090">
    <property type="entry name" value="Tyrosine_recombinase_XerCD"/>
</dbReference>
<evidence type="ECO:0000256" key="8">
    <source>
        <dbReference type="ARBA" id="ARBA00023125"/>
    </source>
</evidence>
<evidence type="ECO:0000256" key="1">
    <source>
        <dbReference type="ARBA" id="ARBA00004496"/>
    </source>
</evidence>
<dbReference type="NCBIfam" id="NF040815">
    <property type="entry name" value="recomb_XerA_Arch"/>
    <property type="match status" value="1"/>
</dbReference>
<comment type="similarity">
    <text evidence="2 11">Belongs to the 'phage' integrase family. XerD subfamily.</text>
</comment>
<comment type="subcellular location">
    <subcellularLocation>
        <location evidence="1 11">Cytoplasm</location>
    </subcellularLocation>
</comment>
<evidence type="ECO:0000313" key="15">
    <source>
        <dbReference type="Proteomes" id="UP000014115"/>
    </source>
</evidence>
<comment type="caution">
    <text evidence="14">The sequence shown here is derived from an EMBL/GenBank/DDBJ whole genome shotgun (WGS) entry which is preliminary data.</text>
</comment>
<dbReference type="PATRIC" id="fig|740709.3.peg.896"/>
<sequence>MSQAKVSNKPHDEHIEQFLDRLWLQQGVSQHTLSAYRSDLQQLLKFLLHHTACQRLLDAETQHLQDYLLWRRQQGLSPRSTARLLSASKKFYRFALQQLGLQHDPCAQLQRPKQAASIPHSLTESEVEALLQAPDVDTAIGLRDRAMLEVLYASGLRVSELVQLSLSQLSLQQGLVRVIGKGNKERLVPLGEESLDWLERYLKHGRAALHDGAGDWVFVSGRAKQRQSAGMTRQAFWYRIKAYAQQADIRSHLSPHTLRHAFATHLLNHGADLRVLQMLLGHSDLSTTQIYTHVARERLQQLHSQHHPRA</sequence>
<dbReference type="InterPro" id="IPR044068">
    <property type="entry name" value="CB"/>
</dbReference>
<dbReference type="InterPro" id="IPR013762">
    <property type="entry name" value="Integrase-like_cat_sf"/>
</dbReference>
<dbReference type="Pfam" id="PF00589">
    <property type="entry name" value="Phage_integrase"/>
    <property type="match status" value="1"/>
</dbReference>
<dbReference type="PROSITE" id="PS51898">
    <property type="entry name" value="TYR_RECOMBINASE"/>
    <property type="match status" value="1"/>
</dbReference>
<keyword evidence="15" id="KW-1185">Reference proteome</keyword>
<evidence type="ECO:0000256" key="11">
    <source>
        <dbReference type="HAMAP-Rule" id="MF_01807"/>
    </source>
</evidence>
<dbReference type="HAMAP" id="MF_01808">
    <property type="entry name" value="Recomb_XerC_XerD"/>
    <property type="match status" value="1"/>
</dbReference>
<dbReference type="Gene3D" id="1.10.443.10">
    <property type="entry name" value="Intergrase catalytic core"/>
    <property type="match status" value="1"/>
</dbReference>
<dbReference type="InterPro" id="IPR010998">
    <property type="entry name" value="Integrase_recombinase_N"/>
</dbReference>
<feature type="active site" evidence="11">
    <location>
        <position position="282"/>
    </location>
</feature>
<dbReference type="NCBIfam" id="TIGR02225">
    <property type="entry name" value="recomb_XerD"/>
    <property type="match status" value="1"/>
</dbReference>
<protein>
    <recommendedName>
        <fullName evidence="3 11">Tyrosine recombinase XerD</fullName>
    </recommendedName>
</protein>
<evidence type="ECO:0000259" key="12">
    <source>
        <dbReference type="PROSITE" id="PS51898"/>
    </source>
</evidence>
<feature type="active site" evidence="11">
    <location>
        <position position="157"/>
    </location>
</feature>
<organism evidence="14 15">
    <name type="scientific">Idiomarina xiamenensis 10-D-4</name>
    <dbReference type="NCBI Taxonomy" id="740709"/>
    <lineage>
        <taxon>Bacteria</taxon>
        <taxon>Pseudomonadati</taxon>
        <taxon>Pseudomonadota</taxon>
        <taxon>Gammaproteobacteria</taxon>
        <taxon>Alteromonadales</taxon>
        <taxon>Idiomarinaceae</taxon>
        <taxon>Idiomarina</taxon>
    </lineage>
</organism>
<dbReference type="EMBL" id="AMRG01000004">
    <property type="protein sequence ID" value="EKE84830.1"/>
    <property type="molecule type" value="Genomic_DNA"/>
</dbReference>
<dbReference type="InterPro" id="IPR023009">
    <property type="entry name" value="Tyrosine_recombinase_XerC/XerD"/>
</dbReference>
<keyword evidence="10 11" id="KW-0131">Cell cycle</keyword>
<keyword evidence="5 11" id="KW-0132">Cell division</keyword>
<proteinExistence type="inferred from homology"/>
<evidence type="ECO:0000256" key="2">
    <source>
        <dbReference type="ARBA" id="ARBA00010450"/>
    </source>
</evidence>
<keyword evidence="9 11" id="KW-0233">DNA recombination</keyword>
<gene>
    <name evidence="11" type="primary">xerD</name>
    <name evidence="14" type="ORF">A10D4_04430</name>
</gene>
<comment type="function">
    <text evidence="11">Site-specific tyrosine recombinase, which acts by catalyzing the cutting and rejoining of the recombining DNA molecules. The XerC-XerD complex is essential to convert dimers of the bacterial chromosome into monomers to permit their segregation at cell division. It also contributes to the segregational stability of plasmids.</text>
</comment>
<dbReference type="Pfam" id="PF02899">
    <property type="entry name" value="Phage_int_SAM_1"/>
    <property type="match status" value="1"/>
</dbReference>
<evidence type="ECO:0000256" key="7">
    <source>
        <dbReference type="ARBA" id="ARBA00022908"/>
    </source>
</evidence>
<keyword evidence="7 11" id="KW-0229">DNA integration</keyword>
<dbReference type="NCBIfam" id="NF001399">
    <property type="entry name" value="PRK00283.1"/>
    <property type="match status" value="1"/>
</dbReference>
<feature type="active site" description="O-(3'-phospho-DNA)-tyrosine intermediate" evidence="11">
    <location>
        <position position="291"/>
    </location>
</feature>
<keyword evidence="4 11" id="KW-0963">Cytoplasm</keyword>
<dbReference type="InterPro" id="IPR011010">
    <property type="entry name" value="DNA_brk_join_enz"/>
</dbReference>
<dbReference type="PANTHER" id="PTHR30349:SF90">
    <property type="entry name" value="TYROSINE RECOMBINASE XERD"/>
    <property type="match status" value="1"/>
</dbReference>
<reference evidence="14 15" key="1">
    <citation type="journal article" date="2012" name="J. Bacteriol.">
        <title>Genome Sequence of Idiomarina xiamenensis Type Strain 10-D-4.</title>
        <authorList>
            <person name="Lai Q."/>
            <person name="Wang L."/>
            <person name="Wang W."/>
            <person name="Shao Z."/>
        </authorList>
    </citation>
    <scope>NUCLEOTIDE SEQUENCE [LARGE SCALE GENOMIC DNA]</scope>
    <source>
        <strain evidence="14 15">10-D-4</strain>
    </source>
</reference>
<dbReference type="PROSITE" id="PS51900">
    <property type="entry name" value="CB"/>
    <property type="match status" value="1"/>
</dbReference>
<feature type="active site" evidence="11">
    <location>
        <position position="259"/>
    </location>
</feature>
<dbReference type="GO" id="GO:0006313">
    <property type="term" value="P:DNA transposition"/>
    <property type="evidence" value="ECO:0007669"/>
    <property type="project" value="UniProtKB-UniRule"/>
</dbReference>
<dbReference type="RefSeq" id="WP_008487991.1">
    <property type="nucleotide sequence ID" value="NZ_AMRG01000004.1"/>
</dbReference>
<dbReference type="GO" id="GO:0003677">
    <property type="term" value="F:DNA binding"/>
    <property type="evidence" value="ECO:0007669"/>
    <property type="project" value="UniProtKB-UniRule"/>
</dbReference>
<evidence type="ECO:0000256" key="10">
    <source>
        <dbReference type="ARBA" id="ARBA00023306"/>
    </source>
</evidence>
<accession>K2L4S7</accession>
<dbReference type="InterPro" id="IPR004107">
    <property type="entry name" value="Integrase_SAM-like_N"/>
</dbReference>
<evidence type="ECO:0000256" key="6">
    <source>
        <dbReference type="ARBA" id="ARBA00022829"/>
    </source>
</evidence>
<dbReference type="OrthoDB" id="9801717at2"/>
<dbReference type="Proteomes" id="UP000014115">
    <property type="component" value="Unassembled WGS sequence"/>
</dbReference>
<dbReference type="GO" id="GO:0007059">
    <property type="term" value="P:chromosome segregation"/>
    <property type="evidence" value="ECO:0007669"/>
    <property type="project" value="UniProtKB-UniRule"/>
</dbReference>
<name>K2L4S7_9GAMM</name>
<keyword evidence="6 11" id="KW-0159">Chromosome partition</keyword>
<dbReference type="eggNOG" id="COG4974">
    <property type="taxonomic scope" value="Bacteria"/>
</dbReference>
<evidence type="ECO:0000256" key="4">
    <source>
        <dbReference type="ARBA" id="ARBA00022490"/>
    </source>
</evidence>
<dbReference type="STRING" id="740709.A10D4_04430"/>
<evidence type="ECO:0000259" key="13">
    <source>
        <dbReference type="PROSITE" id="PS51900"/>
    </source>
</evidence>
<keyword evidence="8 11" id="KW-0238">DNA-binding</keyword>
<dbReference type="AlphaFoldDB" id="K2L4S7"/>
<dbReference type="InterPro" id="IPR002104">
    <property type="entry name" value="Integrase_catalytic"/>
</dbReference>
<dbReference type="GO" id="GO:0009037">
    <property type="term" value="F:tyrosine-based site-specific recombinase activity"/>
    <property type="evidence" value="ECO:0007669"/>
    <property type="project" value="UniProtKB-UniRule"/>
</dbReference>
<evidence type="ECO:0000256" key="3">
    <source>
        <dbReference type="ARBA" id="ARBA00015810"/>
    </source>
</evidence>
<feature type="domain" description="Tyr recombinase" evidence="12">
    <location>
        <begin position="117"/>
        <end position="304"/>
    </location>
</feature>
<dbReference type="SUPFAM" id="SSF47823">
    <property type="entry name" value="lambda integrase-like, N-terminal domain"/>
    <property type="match status" value="1"/>
</dbReference>
<dbReference type="Gene3D" id="1.10.150.130">
    <property type="match status" value="1"/>
</dbReference>
<dbReference type="CDD" id="cd00798">
    <property type="entry name" value="INT_XerDC_C"/>
    <property type="match status" value="1"/>
</dbReference>
<feature type="domain" description="Core-binding (CB)" evidence="13">
    <location>
        <begin position="9"/>
        <end position="96"/>
    </location>
</feature>
<evidence type="ECO:0000313" key="14">
    <source>
        <dbReference type="EMBL" id="EKE84830.1"/>
    </source>
</evidence>